<evidence type="ECO:0000313" key="3">
    <source>
        <dbReference type="Proteomes" id="UP000075666"/>
    </source>
</evidence>
<dbReference type="EMBL" id="LQYN01000086">
    <property type="protein sequence ID" value="KYC97184.1"/>
    <property type="molecule type" value="Genomic_DNA"/>
</dbReference>
<reference evidence="1 3" key="1">
    <citation type="submission" date="2016-01" db="EMBL/GenBank/DDBJ databases">
        <title>Genome Sequences of Twelve Sporeforming Bacillus Species Isolated from Foods.</title>
        <authorList>
            <person name="Berendsen E.M."/>
            <person name="Wells-Bennik M.H."/>
            <person name="Krawcyk A.O."/>
            <person name="De Jong A."/>
            <person name="Holsappel S."/>
            <person name="Eijlander R.T."/>
            <person name="Kuipers O.P."/>
        </authorList>
    </citation>
    <scope>NUCLEOTIDE SEQUENCE [LARGE SCALE GENOMIC DNA]</scope>
    <source>
        <strain evidence="1 3">B4102</strain>
    </source>
</reference>
<dbReference type="RefSeq" id="WP_066233981.1">
    <property type="nucleotide sequence ID" value="NZ_CP066701.1"/>
</dbReference>
<dbReference type="Proteomes" id="UP000595512">
    <property type="component" value="Chromosome"/>
</dbReference>
<keyword evidence="3" id="KW-1185">Reference proteome</keyword>
<sequence length="91" mass="10098">MGQISINKTVFDSVVNHAKTAKSALKGIKAIDLSLKETNLKSIQQQIDVIKDFQNVLTLYNELLDLDLNKLQNMGNSMVQQDELLGGPLKN</sequence>
<dbReference type="STRING" id="46224.B4102_0839"/>
<name>A0A150KN87_9BACI</name>
<organism evidence="1 3">
    <name type="scientific">Heyndrickxia sporothermodurans</name>
    <dbReference type="NCBI Taxonomy" id="46224"/>
    <lineage>
        <taxon>Bacteria</taxon>
        <taxon>Bacillati</taxon>
        <taxon>Bacillota</taxon>
        <taxon>Bacilli</taxon>
        <taxon>Bacillales</taxon>
        <taxon>Bacillaceae</taxon>
        <taxon>Heyndrickxia</taxon>
    </lineage>
</organism>
<dbReference type="NCBIfam" id="TIGR04197">
    <property type="entry name" value="T7SS_SACOL2603"/>
    <property type="match status" value="1"/>
</dbReference>
<evidence type="ECO:0000313" key="4">
    <source>
        <dbReference type="Proteomes" id="UP000595512"/>
    </source>
</evidence>
<dbReference type="Proteomes" id="UP000075666">
    <property type="component" value="Unassembled WGS sequence"/>
</dbReference>
<accession>A0A150KN87</accession>
<protein>
    <submittedName>
        <fullName evidence="2">TIGR04197 family type VII secretion effector</fullName>
    </submittedName>
</protein>
<proteinExistence type="predicted"/>
<gene>
    <name evidence="1" type="ORF">B4102_0839</name>
    <name evidence="2" type="ORF">JGZ69_22395</name>
</gene>
<evidence type="ECO:0000313" key="1">
    <source>
        <dbReference type="EMBL" id="KYC97184.1"/>
    </source>
</evidence>
<dbReference type="InterPro" id="IPR021477">
    <property type="entry name" value="TVIIS_effector_SACOL2603_fam"/>
</dbReference>
<dbReference type="AlphaFoldDB" id="A0A150KN87"/>
<evidence type="ECO:0000313" key="2">
    <source>
        <dbReference type="EMBL" id="QQX25397.1"/>
    </source>
</evidence>
<dbReference type="OrthoDB" id="2940999at2"/>
<dbReference type="PATRIC" id="fig|46224.3.peg.4248"/>
<dbReference type="KEGG" id="hspo:JGZ69_22395"/>
<dbReference type="EMBL" id="CP066701">
    <property type="protein sequence ID" value="QQX25397.1"/>
    <property type="molecule type" value="Genomic_DNA"/>
</dbReference>
<reference evidence="2 4" key="2">
    <citation type="submission" date="2020-12" db="EMBL/GenBank/DDBJ databases">
        <title>Taxonomic evaluation of the Bacillus sporothermodurans group of bacteria based on whole genome sequences.</title>
        <authorList>
            <person name="Fiedler G."/>
            <person name="Herbstmann A.-D."/>
            <person name="Doll E."/>
            <person name="Wenning M."/>
            <person name="Brinks E."/>
            <person name="Kabisch J."/>
            <person name="Breitenwieser F."/>
            <person name="Lappann M."/>
            <person name="Boehnlein C."/>
            <person name="Franz C."/>
        </authorList>
    </citation>
    <scope>NUCLEOTIDE SEQUENCE [LARGE SCALE GENOMIC DNA]</scope>
    <source>
        <strain evidence="2 4">DSM 10599</strain>
    </source>
</reference>